<sequence>MSKMSLFDYELLRPLKPFQYSPLSPSKRVFRLVQLLPPKPAIIPGTHGTIRIRLVEADIDSGLHYDALSYAWNVAAGQTKPNRKIIVETNEGSFKLYVFPALENALIHLTSLNITEYLFIDQISINQEDRDEKSHQVLLMQDIYAKSARTLVWLGPPTRASDEYFDLVQEISQEGVLSGLMGPRLGHFMHVFDAVMDPTLSVNEEEREDRDAVLDLVHRYGDRFPLDGFADVLDRSWFNRLWVIQEACLAPSVVFVCGDKSLCFDCFRGGALFYNIYNTHWVGQITGTISQRVLRQRDALFGKTIGLRRIFQERKAIHDTRVRQGLHDLVLKYNVNDDLKKIGATLEQDRIFGLLGLAADDDNLRSRVRVDYEAKVTQMYSEIAELLLKESIDVLLFNQQPKKTPGLPSWVPDWAMNLAIPVGYMALKQPTFTAGGSRTEPPVLVKSEHPQLHLRGILVDEVVDVGTRLHGAQSDPQVAEQIDYRSAKLFFDEVSKFAQVGAATVQGRNPSVSGAEVELGLQLRLCDSSRSYRHFTQTLGLTPGIERLKALHSSISSLGERLIRSDETVASYHITRIYRTIGIVPWYWEPMSEMESLRICALNPALAGKIACQAIRDFTIDMVGLVVASFRVWFASKVIIYRRRFGKMNLRPSRESVEKVGLDPDVSFSPDMNTFTTNMLKNMRRRLYQTTAGYVGLGPSDMRTGDCIVIFHGGTTPHVLRKLEGETQGDKYQYMGEAYCDGLMDGEIFEDKTKRDGTFVLV</sequence>
<comment type="caution">
    <text evidence="2">The sequence shown here is derived from an EMBL/GenBank/DDBJ whole genome shotgun (WGS) entry which is preliminary data.</text>
</comment>
<protein>
    <recommendedName>
        <fullName evidence="1">Heterokaryon incompatibility domain-containing protein</fullName>
    </recommendedName>
</protein>
<dbReference type="InterPro" id="IPR052895">
    <property type="entry name" value="HetReg/Transcr_Mod"/>
</dbReference>
<dbReference type="OrthoDB" id="4587016at2759"/>
<dbReference type="PANTHER" id="PTHR24148:SF64">
    <property type="entry name" value="HETEROKARYON INCOMPATIBILITY DOMAIN-CONTAINING PROTEIN"/>
    <property type="match status" value="1"/>
</dbReference>
<evidence type="ECO:0000259" key="1">
    <source>
        <dbReference type="Pfam" id="PF06985"/>
    </source>
</evidence>
<evidence type="ECO:0000313" key="3">
    <source>
        <dbReference type="Proteomes" id="UP000191004"/>
    </source>
</evidence>
<organism evidence="2 3">
    <name type="scientific">Trichoderma guizhouense</name>
    <dbReference type="NCBI Taxonomy" id="1491466"/>
    <lineage>
        <taxon>Eukaryota</taxon>
        <taxon>Fungi</taxon>
        <taxon>Dikarya</taxon>
        <taxon>Ascomycota</taxon>
        <taxon>Pezizomycotina</taxon>
        <taxon>Sordariomycetes</taxon>
        <taxon>Hypocreomycetidae</taxon>
        <taxon>Hypocreales</taxon>
        <taxon>Hypocreaceae</taxon>
        <taxon>Trichoderma</taxon>
    </lineage>
</organism>
<accession>A0A1T3CXQ7</accession>
<reference evidence="2 3" key="1">
    <citation type="submission" date="2016-04" db="EMBL/GenBank/DDBJ databases">
        <title>Multiple horizontal gene transfer events from other fungi enriched the ability of the initially mycotrophic fungus Trichoderma (Ascomycota) to feed on dead plant biomass.</title>
        <authorList>
            <person name="Atanasova L."/>
            <person name="Chenthamara K."/>
            <person name="Zhang J."/>
            <person name="Grujic M."/>
            <person name="Henrissat B."/>
            <person name="Kuo A."/>
            <person name="Aertz A."/>
            <person name="Salamov A."/>
            <person name="Lipzen A."/>
            <person name="Labutti K."/>
            <person name="Barry K."/>
            <person name="Miao Y."/>
            <person name="Rahimi M.J."/>
            <person name="Shen Q."/>
            <person name="Grigoriev I.V."/>
            <person name="Kubicek C.P."/>
            <person name="Druzhinina I.S."/>
        </authorList>
    </citation>
    <scope>NUCLEOTIDE SEQUENCE [LARGE SCALE GENOMIC DNA]</scope>
    <source>
        <strain evidence="2 3">NJAU 4742</strain>
    </source>
</reference>
<dbReference type="InterPro" id="IPR010730">
    <property type="entry name" value="HET"/>
</dbReference>
<name>A0A1T3CXQ7_9HYPO</name>
<proteinExistence type="predicted"/>
<dbReference type="PANTHER" id="PTHR24148">
    <property type="entry name" value="ANKYRIN REPEAT DOMAIN-CONTAINING PROTEIN 39 HOMOLOG-RELATED"/>
    <property type="match status" value="1"/>
</dbReference>
<dbReference type="EMBL" id="LVVK01000004">
    <property type="protein sequence ID" value="OPB45872.1"/>
    <property type="molecule type" value="Genomic_DNA"/>
</dbReference>
<evidence type="ECO:0000313" key="2">
    <source>
        <dbReference type="EMBL" id="OPB45872.1"/>
    </source>
</evidence>
<keyword evidence="3" id="KW-1185">Reference proteome</keyword>
<feature type="domain" description="Heterokaryon incompatibility" evidence="1">
    <location>
        <begin position="65"/>
        <end position="246"/>
    </location>
</feature>
<dbReference type="Pfam" id="PF06985">
    <property type="entry name" value="HET"/>
    <property type="match status" value="1"/>
</dbReference>
<dbReference type="Proteomes" id="UP000191004">
    <property type="component" value="Unassembled WGS sequence"/>
</dbReference>
<dbReference type="AlphaFoldDB" id="A0A1T3CXQ7"/>
<gene>
    <name evidence="2" type="ORF">A0O28_0094390</name>
</gene>
<dbReference type="Pfam" id="PF26639">
    <property type="entry name" value="Het-6_barrel"/>
    <property type="match status" value="1"/>
</dbReference>